<organism evidence="2 3">
    <name type="scientific">Lithospermum erythrorhizon</name>
    <name type="common">Purple gromwell</name>
    <name type="synonym">Lithospermum officinale var. erythrorhizon</name>
    <dbReference type="NCBI Taxonomy" id="34254"/>
    <lineage>
        <taxon>Eukaryota</taxon>
        <taxon>Viridiplantae</taxon>
        <taxon>Streptophyta</taxon>
        <taxon>Embryophyta</taxon>
        <taxon>Tracheophyta</taxon>
        <taxon>Spermatophyta</taxon>
        <taxon>Magnoliopsida</taxon>
        <taxon>eudicotyledons</taxon>
        <taxon>Gunneridae</taxon>
        <taxon>Pentapetalae</taxon>
        <taxon>asterids</taxon>
        <taxon>lamiids</taxon>
        <taxon>Boraginales</taxon>
        <taxon>Boraginaceae</taxon>
        <taxon>Boraginoideae</taxon>
        <taxon>Lithospermeae</taxon>
        <taxon>Lithospermum</taxon>
    </lineage>
</organism>
<name>A0AAV3QH70_LITER</name>
<proteinExistence type="predicted"/>
<evidence type="ECO:0000313" key="2">
    <source>
        <dbReference type="EMBL" id="GAA0161487.1"/>
    </source>
</evidence>
<gene>
    <name evidence="2" type="ORF">LIER_39239</name>
</gene>
<dbReference type="AlphaFoldDB" id="A0AAV3QH70"/>
<accession>A0AAV3QH70</accession>
<keyword evidence="1" id="KW-0732">Signal</keyword>
<feature type="signal peptide" evidence="1">
    <location>
        <begin position="1"/>
        <end position="20"/>
    </location>
</feature>
<comment type="caution">
    <text evidence="2">The sequence shown here is derived from an EMBL/GenBank/DDBJ whole genome shotgun (WGS) entry which is preliminary data.</text>
</comment>
<dbReference type="EMBL" id="BAABME010020805">
    <property type="protein sequence ID" value="GAA0161487.1"/>
    <property type="molecule type" value="Genomic_DNA"/>
</dbReference>
<dbReference type="Proteomes" id="UP001454036">
    <property type="component" value="Unassembled WGS sequence"/>
</dbReference>
<evidence type="ECO:0000256" key="1">
    <source>
        <dbReference type="SAM" id="SignalP"/>
    </source>
</evidence>
<reference evidence="2 3" key="1">
    <citation type="submission" date="2024-01" db="EMBL/GenBank/DDBJ databases">
        <title>The complete chloroplast genome sequence of Lithospermum erythrorhizon: insights into the phylogenetic relationship among Boraginaceae species and the maternal lineages of purple gromwells.</title>
        <authorList>
            <person name="Okada T."/>
            <person name="Watanabe K."/>
        </authorList>
    </citation>
    <scope>NUCLEOTIDE SEQUENCE [LARGE SCALE GENOMIC DNA]</scope>
</reference>
<evidence type="ECO:0000313" key="3">
    <source>
        <dbReference type="Proteomes" id="UP001454036"/>
    </source>
</evidence>
<feature type="chain" id="PRO_5043539713" evidence="1">
    <location>
        <begin position="21"/>
        <end position="192"/>
    </location>
</feature>
<sequence>MKALEVLLIVLLEERRPVSAVEYESPVEKGPTSGSQEFIAVVGSAQHKSLACCIAYRQGPGKRNSELLNAPPALGTTIREFGSNQTKGFVASTSFLVVGRRESRRGRFAAAGFHILSKGTLFIFILSLHSPNCTVSVTFQNAFLLSTCKGEAAVLKFFGQREGEGKYLSVRREPNHLSVHVLASILAEAGWH</sequence>
<protein>
    <submittedName>
        <fullName evidence="2">Uncharacterized protein</fullName>
    </submittedName>
</protein>
<keyword evidence="3" id="KW-1185">Reference proteome</keyword>